<evidence type="ECO:0000259" key="1">
    <source>
        <dbReference type="Pfam" id="PF05685"/>
    </source>
</evidence>
<reference evidence="2" key="1">
    <citation type="submission" date="2022-10" db="EMBL/GenBank/DDBJ databases">
        <title>The complete genomes of actinobacterial strains from the NBC collection.</title>
        <authorList>
            <person name="Joergensen T.S."/>
            <person name="Alvarez Arevalo M."/>
            <person name="Sterndorff E.B."/>
            <person name="Faurdal D."/>
            <person name="Vuksanovic O."/>
            <person name="Mourched A.-S."/>
            <person name="Charusanti P."/>
            <person name="Shaw S."/>
            <person name="Blin K."/>
            <person name="Weber T."/>
        </authorList>
    </citation>
    <scope>NUCLEOTIDE SEQUENCE</scope>
    <source>
        <strain evidence="2">NBC_00119</strain>
    </source>
</reference>
<feature type="domain" description="Putative restriction endonuclease" evidence="1">
    <location>
        <begin position="30"/>
        <end position="155"/>
    </location>
</feature>
<dbReference type="GO" id="GO:0004519">
    <property type="term" value="F:endonuclease activity"/>
    <property type="evidence" value="ECO:0007669"/>
    <property type="project" value="UniProtKB-KW"/>
</dbReference>
<name>A0AAU1ULX4_9ACTN</name>
<dbReference type="Pfam" id="PF05685">
    <property type="entry name" value="Uma2"/>
    <property type="match status" value="1"/>
</dbReference>
<dbReference type="Gene3D" id="3.90.1570.10">
    <property type="entry name" value="tt1808, chain A"/>
    <property type="match status" value="1"/>
</dbReference>
<proteinExistence type="predicted"/>
<dbReference type="PANTHER" id="PTHR35400:SF3">
    <property type="entry name" value="SLL1072 PROTEIN"/>
    <property type="match status" value="1"/>
</dbReference>
<sequence length="196" mass="22543">MTETDIYRHLRDYRDVLGAQAEQHGARWPEISDGRLIMMMSPRARHQFVGHRLRKQLEPQLPDGVILMVETDVEDASLGILRTPDLVVVDETADLAHREALDPRSVHLIIEIVSRWNASNDYREKVADYPRMGVPHYVIVDPRDQGSAVRHWGISTQSGQPAYENEEHYRYGDTITVGEWKIDTTDLPRYDAGSER</sequence>
<evidence type="ECO:0000313" key="2">
    <source>
        <dbReference type="EMBL" id="WTS18245.1"/>
    </source>
</evidence>
<dbReference type="AlphaFoldDB" id="A0AAU1ULX4"/>
<protein>
    <submittedName>
        <fullName evidence="2">Uma2 family endonuclease</fullName>
    </submittedName>
</protein>
<organism evidence="2">
    <name type="scientific">Streptomyces sp. NBC_00119</name>
    <dbReference type="NCBI Taxonomy" id="2975659"/>
    <lineage>
        <taxon>Bacteria</taxon>
        <taxon>Bacillati</taxon>
        <taxon>Actinomycetota</taxon>
        <taxon>Actinomycetes</taxon>
        <taxon>Kitasatosporales</taxon>
        <taxon>Streptomycetaceae</taxon>
        <taxon>Streptomyces</taxon>
    </lineage>
</organism>
<dbReference type="InterPro" id="IPR012296">
    <property type="entry name" value="Nuclease_put_TT1808"/>
</dbReference>
<accession>A0AAU1ULX4</accession>
<dbReference type="CDD" id="cd06260">
    <property type="entry name" value="DUF820-like"/>
    <property type="match status" value="1"/>
</dbReference>
<dbReference type="EMBL" id="CP108195">
    <property type="protein sequence ID" value="WTS18245.1"/>
    <property type="molecule type" value="Genomic_DNA"/>
</dbReference>
<dbReference type="SUPFAM" id="SSF52980">
    <property type="entry name" value="Restriction endonuclease-like"/>
    <property type="match status" value="1"/>
</dbReference>
<dbReference type="PANTHER" id="PTHR35400">
    <property type="entry name" value="SLR1083 PROTEIN"/>
    <property type="match status" value="1"/>
</dbReference>
<keyword evidence="2" id="KW-0540">Nuclease</keyword>
<keyword evidence="2" id="KW-0255">Endonuclease</keyword>
<keyword evidence="2" id="KW-0378">Hydrolase</keyword>
<dbReference type="InterPro" id="IPR011335">
    <property type="entry name" value="Restrct_endonuc-II-like"/>
</dbReference>
<dbReference type="InterPro" id="IPR008538">
    <property type="entry name" value="Uma2"/>
</dbReference>
<gene>
    <name evidence="2" type="ORF">OHU69_49105</name>
</gene>